<evidence type="ECO:0000313" key="2">
    <source>
        <dbReference type="Proteomes" id="UP000824533"/>
    </source>
</evidence>
<comment type="caution">
    <text evidence="1">The sequence shown here is derived from an EMBL/GenBank/DDBJ whole genome shotgun (WGS) entry which is preliminary data.</text>
</comment>
<name>A0ACC1D2T2_9NEOP</name>
<proteinExistence type="predicted"/>
<organism evidence="1 2">
    <name type="scientific">Dendrolimus kikuchii</name>
    <dbReference type="NCBI Taxonomy" id="765133"/>
    <lineage>
        <taxon>Eukaryota</taxon>
        <taxon>Metazoa</taxon>
        <taxon>Ecdysozoa</taxon>
        <taxon>Arthropoda</taxon>
        <taxon>Hexapoda</taxon>
        <taxon>Insecta</taxon>
        <taxon>Pterygota</taxon>
        <taxon>Neoptera</taxon>
        <taxon>Endopterygota</taxon>
        <taxon>Lepidoptera</taxon>
        <taxon>Glossata</taxon>
        <taxon>Ditrysia</taxon>
        <taxon>Bombycoidea</taxon>
        <taxon>Lasiocampidae</taxon>
        <taxon>Dendrolimus</taxon>
    </lineage>
</organism>
<protein>
    <submittedName>
        <fullName evidence="1">Uncharacterized protein</fullName>
    </submittedName>
</protein>
<sequence>MKSVLFLYLVVVAVCYLEVTGQPAQTYCGRYLADTLGFWCSERYENKRSGNEVNKYHRYMFGWIPEYRGLDGPRGKRGIIEECCTNPCTFDVLMSYC</sequence>
<dbReference type="Proteomes" id="UP000824533">
    <property type="component" value="Linkage Group LG10"/>
</dbReference>
<accession>A0ACC1D2T2</accession>
<keyword evidence="2" id="KW-1185">Reference proteome</keyword>
<dbReference type="EMBL" id="CM034396">
    <property type="protein sequence ID" value="KAJ0178055.1"/>
    <property type="molecule type" value="Genomic_DNA"/>
</dbReference>
<gene>
    <name evidence="1" type="ORF">K1T71_005878</name>
</gene>
<reference evidence="1 2" key="1">
    <citation type="journal article" date="2021" name="Front. Genet.">
        <title>Chromosome-Level Genome Assembly Reveals Significant Gene Expansion in the Toll and IMD Signaling Pathways of Dendrolimus kikuchii.</title>
        <authorList>
            <person name="Zhou J."/>
            <person name="Wu P."/>
            <person name="Xiong Z."/>
            <person name="Liu N."/>
            <person name="Zhao N."/>
            <person name="Ji M."/>
            <person name="Qiu Y."/>
            <person name="Yang B."/>
        </authorList>
    </citation>
    <scope>NUCLEOTIDE SEQUENCE [LARGE SCALE GENOMIC DNA]</scope>
    <source>
        <strain evidence="1">Ann1</strain>
    </source>
</reference>
<evidence type="ECO:0000313" key="1">
    <source>
        <dbReference type="EMBL" id="KAJ0178055.1"/>
    </source>
</evidence>